<reference evidence="1" key="1">
    <citation type="submission" date="2019-08" db="EMBL/GenBank/DDBJ databases">
        <authorList>
            <person name="Kucharzyk K."/>
            <person name="Murdoch R.W."/>
            <person name="Higgins S."/>
            <person name="Loffler F."/>
        </authorList>
    </citation>
    <scope>NUCLEOTIDE SEQUENCE</scope>
</reference>
<organism evidence="1">
    <name type="scientific">bioreactor metagenome</name>
    <dbReference type="NCBI Taxonomy" id="1076179"/>
    <lineage>
        <taxon>unclassified sequences</taxon>
        <taxon>metagenomes</taxon>
        <taxon>ecological metagenomes</taxon>
    </lineage>
</organism>
<accession>A0A645G8Y5</accession>
<proteinExistence type="predicted"/>
<protein>
    <submittedName>
        <fullName evidence="1">Uncharacterized protein</fullName>
    </submittedName>
</protein>
<comment type="caution">
    <text evidence="1">The sequence shown here is derived from an EMBL/GenBank/DDBJ whole genome shotgun (WGS) entry which is preliminary data.</text>
</comment>
<sequence length="47" mass="5219">MNNKLATLIKKLVFYSDANRHTGIYDVGFIAIGPIFNAFDFGHFIAG</sequence>
<name>A0A645G8Y5_9ZZZZ</name>
<evidence type="ECO:0000313" key="1">
    <source>
        <dbReference type="EMBL" id="MPN20544.1"/>
    </source>
</evidence>
<dbReference type="EMBL" id="VSSQ01068335">
    <property type="protein sequence ID" value="MPN20544.1"/>
    <property type="molecule type" value="Genomic_DNA"/>
</dbReference>
<gene>
    <name evidence="1" type="ORF">SDC9_167923</name>
</gene>
<dbReference type="AlphaFoldDB" id="A0A645G8Y5"/>